<dbReference type="InterPro" id="IPR039757">
    <property type="entry name" value="EIF2D"/>
</dbReference>
<dbReference type="FunFam" id="3.30.780.10:FF:000016">
    <property type="entry name" value="eukaryotic translation initiation factor 2D"/>
    <property type="match status" value="1"/>
</dbReference>
<dbReference type="PROSITE" id="PS50296">
    <property type="entry name" value="SUI1"/>
    <property type="match status" value="1"/>
</dbReference>
<dbReference type="Gene3D" id="3.10.400.20">
    <property type="match status" value="1"/>
</dbReference>
<dbReference type="InterPro" id="IPR004521">
    <property type="entry name" value="Uncharacterised_CHP00451"/>
</dbReference>
<dbReference type="FunFam" id="3.10.400.20:FF:000004">
    <property type="entry name" value="Eukaryotic Initiation Factor"/>
    <property type="match status" value="1"/>
</dbReference>
<dbReference type="CDD" id="cd11608">
    <property type="entry name" value="eIF2D_C"/>
    <property type="match status" value="1"/>
</dbReference>
<name>A0AAD4JUN5_9MUSC</name>
<dbReference type="CDD" id="cd21156">
    <property type="entry name" value="PUA_eIF2d-like"/>
    <property type="match status" value="1"/>
</dbReference>
<dbReference type="GO" id="GO:0003743">
    <property type="term" value="F:translation initiation factor activity"/>
    <property type="evidence" value="ECO:0007669"/>
    <property type="project" value="InterPro"/>
</dbReference>
<reference evidence="3" key="1">
    <citation type="journal article" date="2021" name="Mol. Ecol. Resour.">
        <title>Phylogenomic analyses of the genus Drosophila reveals genomic signals of climate adaptation.</title>
        <authorList>
            <person name="Li F."/>
            <person name="Rane R.V."/>
            <person name="Luria V."/>
            <person name="Xiong Z."/>
            <person name="Chen J."/>
            <person name="Li Z."/>
            <person name="Catullo R.A."/>
            <person name="Griffin P.C."/>
            <person name="Schiffer M."/>
            <person name="Pearce S."/>
            <person name="Lee S.F."/>
            <person name="McElroy K."/>
            <person name="Stocker A."/>
            <person name="Shirriffs J."/>
            <person name="Cockerell F."/>
            <person name="Coppin C."/>
            <person name="Sgro C.M."/>
            <person name="Karger A."/>
            <person name="Cain J.W."/>
            <person name="Weber J.A."/>
            <person name="Santpere G."/>
            <person name="Kirschner M.W."/>
            <person name="Hoffmann A.A."/>
            <person name="Oakeshott J.G."/>
            <person name="Zhang G."/>
        </authorList>
    </citation>
    <scope>NUCLEOTIDE SEQUENCE</scope>
    <source>
        <strain evidence="3">BGI-SZ-2011g</strain>
    </source>
</reference>
<evidence type="ECO:0000256" key="1">
    <source>
        <dbReference type="ARBA" id="ARBA00022490"/>
    </source>
</evidence>
<dbReference type="PROSITE" id="PS50890">
    <property type="entry name" value="PUA"/>
    <property type="match status" value="1"/>
</dbReference>
<dbReference type="SUPFAM" id="SSF55159">
    <property type="entry name" value="eIF1-like"/>
    <property type="match status" value="1"/>
</dbReference>
<dbReference type="InterPro" id="IPR039759">
    <property type="entry name" value="eIF2D_SUI1"/>
</dbReference>
<dbReference type="NCBIfam" id="TIGR00451">
    <property type="entry name" value="unchar_dom_2"/>
    <property type="match status" value="1"/>
</dbReference>
<evidence type="ECO:0000259" key="2">
    <source>
        <dbReference type="PROSITE" id="PS50296"/>
    </source>
</evidence>
<dbReference type="InterPro" id="IPR041366">
    <property type="entry name" value="Pre-PUA"/>
</dbReference>
<organism evidence="3 4">
    <name type="scientific">Drosophila rubida</name>
    <dbReference type="NCBI Taxonomy" id="30044"/>
    <lineage>
        <taxon>Eukaryota</taxon>
        <taxon>Metazoa</taxon>
        <taxon>Ecdysozoa</taxon>
        <taxon>Arthropoda</taxon>
        <taxon>Hexapoda</taxon>
        <taxon>Insecta</taxon>
        <taxon>Pterygota</taxon>
        <taxon>Neoptera</taxon>
        <taxon>Endopterygota</taxon>
        <taxon>Diptera</taxon>
        <taxon>Brachycera</taxon>
        <taxon>Muscomorpha</taxon>
        <taxon>Ephydroidea</taxon>
        <taxon>Drosophilidae</taxon>
        <taxon>Drosophila</taxon>
    </lineage>
</organism>
<dbReference type="AlphaFoldDB" id="A0AAD4JUN5"/>
<dbReference type="InterPro" id="IPR015947">
    <property type="entry name" value="PUA-like_sf"/>
</dbReference>
<dbReference type="Pfam" id="PF25304">
    <property type="entry name" value="WHD_eIF2D"/>
    <property type="match status" value="1"/>
</dbReference>
<keyword evidence="4" id="KW-1185">Reference proteome</keyword>
<comment type="caution">
    <text evidence="3">The sequence shown here is derived from an EMBL/GenBank/DDBJ whole genome shotgun (WGS) entry which is preliminary data.</text>
</comment>
<dbReference type="InterPro" id="IPR057429">
    <property type="entry name" value="WH_eIF2D"/>
</dbReference>
<dbReference type="SUPFAM" id="SSF88697">
    <property type="entry name" value="PUA domain-like"/>
    <property type="match status" value="1"/>
</dbReference>
<dbReference type="GO" id="GO:0001731">
    <property type="term" value="P:formation of translation preinitiation complex"/>
    <property type="evidence" value="ECO:0007669"/>
    <property type="project" value="InterPro"/>
</dbReference>
<protein>
    <recommendedName>
        <fullName evidence="2">SUI1 domain-containing protein</fullName>
    </recommendedName>
</protein>
<dbReference type="PANTHER" id="PTHR12217">
    <property type="entry name" value="EUKARYOTIC TRANSLATION INITIATION FACTOR 2D"/>
    <property type="match status" value="1"/>
</dbReference>
<dbReference type="Pfam" id="PF17832">
    <property type="entry name" value="Pre-PUA"/>
    <property type="match status" value="1"/>
</dbReference>
<evidence type="ECO:0000313" key="3">
    <source>
        <dbReference type="EMBL" id="KAH8359895.1"/>
    </source>
</evidence>
<dbReference type="Proteomes" id="UP001200034">
    <property type="component" value="Unassembled WGS sequence"/>
</dbReference>
<dbReference type="InterPro" id="IPR001950">
    <property type="entry name" value="SUI1"/>
</dbReference>
<evidence type="ECO:0000313" key="4">
    <source>
        <dbReference type="Proteomes" id="UP001200034"/>
    </source>
</evidence>
<dbReference type="PANTHER" id="PTHR12217:SF4">
    <property type="entry name" value="EUKARYOTIC TRANSLATION INITIATION FACTOR 2D"/>
    <property type="match status" value="1"/>
</dbReference>
<proteinExistence type="predicted"/>
<dbReference type="Gene3D" id="3.30.780.10">
    <property type="entry name" value="SUI1-like domain"/>
    <property type="match status" value="1"/>
</dbReference>
<dbReference type="Pfam" id="PF01253">
    <property type="entry name" value="SUI1"/>
    <property type="match status" value="1"/>
</dbReference>
<dbReference type="Pfam" id="PF26292">
    <property type="entry name" value="PUA_elF2D"/>
    <property type="match status" value="1"/>
</dbReference>
<sequence>MFLKPYRPKSSAALKGSESKKLRARLELAFPHISAEKLLPAKANVTQLKILTHGGTASIVYCVDKQPMFFELDGGQLVPTLYTLWSTPEILPYFTTHEGVLPKLTNGADLMLPGVVPLGVGLSMYGHYKKGQLVGINLTNNNAAVAIGQLARSSDELYMCGGHGVAVKVLHLFGDKLWSHEPSMLQQIPLMKTKALTTEDFPALGAVQQPRKTSQPQVLPLALSQPEQVVEPAAEPAIDAIEASTAALQLEEHNEPAAEIGPTLETQLRNAFLAALKNNGKKLPLPLLTSNFYRLYVVNEAAQQIDLKKTRYKKLSNFLAEMVDEGFIVVREETKGVDKIISVDLEHPELLNFITDVKTNDTNGAAETPLFHSELKELYIVTDVTASFFTKLNYKRGEGIPVAQVKKIVREYVSKHAAINPLTKIVQPDEVLRELCGNREGTLSEITSIITSKMEHSYQMCSGKDTSGKPQIQMSLATRSGNKKVTLVSNIEAYGIIMAELIKLCKQGAAASTTIVKLPHQKHEQLQVQGNQIRFIYTLLTETYKVPPKCILGLELAKDGKKKRK</sequence>
<dbReference type="SUPFAM" id="SSF47592">
    <property type="entry name" value="SWIB/MDM2 domain"/>
    <property type="match status" value="1"/>
</dbReference>
<dbReference type="InterPro" id="IPR036877">
    <property type="entry name" value="SUI1_dom_sf"/>
</dbReference>
<dbReference type="CDD" id="cd11610">
    <property type="entry name" value="eIF2D_N"/>
    <property type="match status" value="1"/>
</dbReference>
<dbReference type="EMBL" id="JAJJHW010003409">
    <property type="protein sequence ID" value="KAH8359895.1"/>
    <property type="molecule type" value="Genomic_DNA"/>
</dbReference>
<dbReference type="InterPro" id="IPR048247">
    <property type="entry name" value="eIF2D_N"/>
</dbReference>
<feature type="domain" description="SUI1" evidence="2">
    <location>
        <begin position="472"/>
        <end position="544"/>
    </location>
</feature>
<keyword evidence="1" id="KW-0963">Cytoplasm</keyword>
<dbReference type="GO" id="GO:0003723">
    <property type="term" value="F:RNA binding"/>
    <property type="evidence" value="ECO:0007669"/>
    <property type="project" value="InterPro"/>
</dbReference>
<accession>A0AAD4JUN5</accession>
<gene>
    <name evidence="3" type="ORF">KR093_009345</name>
</gene>
<dbReference type="InterPro" id="IPR036885">
    <property type="entry name" value="SWIB_MDM2_dom_sf"/>
</dbReference>
<dbReference type="InterPro" id="IPR048248">
    <property type="entry name" value="PUA_eIF2d-like"/>
</dbReference>